<dbReference type="PROSITE" id="PS00107">
    <property type="entry name" value="PROTEIN_KINASE_ATP"/>
    <property type="match status" value="1"/>
</dbReference>
<organism evidence="16">
    <name type="scientific">Populus davidiana</name>
    <dbReference type="NCBI Taxonomy" id="266767"/>
    <lineage>
        <taxon>Eukaryota</taxon>
        <taxon>Viridiplantae</taxon>
        <taxon>Streptophyta</taxon>
        <taxon>Embryophyta</taxon>
        <taxon>Tracheophyta</taxon>
        <taxon>Spermatophyta</taxon>
        <taxon>Magnoliopsida</taxon>
        <taxon>eudicotyledons</taxon>
        <taxon>Gunneridae</taxon>
        <taxon>Pentapetalae</taxon>
        <taxon>rosids</taxon>
        <taxon>fabids</taxon>
        <taxon>Malpighiales</taxon>
        <taxon>Salicaceae</taxon>
        <taxon>Saliceae</taxon>
        <taxon>Populus</taxon>
    </lineage>
</organism>
<evidence type="ECO:0000256" key="4">
    <source>
        <dbReference type="ARBA" id="ARBA00022692"/>
    </source>
</evidence>
<evidence type="ECO:0000256" key="11">
    <source>
        <dbReference type="ARBA" id="ARBA00023180"/>
    </source>
</evidence>
<feature type="binding site" evidence="12">
    <location>
        <position position="329"/>
    </location>
    <ligand>
        <name>ATP</name>
        <dbReference type="ChEBI" id="CHEBI:30616"/>
    </ligand>
</feature>
<evidence type="ECO:0000256" key="9">
    <source>
        <dbReference type="ARBA" id="ARBA00022989"/>
    </source>
</evidence>
<dbReference type="InterPro" id="IPR025287">
    <property type="entry name" value="WAK_GUB"/>
</dbReference>
<dbReference type="PROSITE" id="PS00108">
    <property type="entry name" value="PROTEIN_KINASE_ST"/>
    <property type="match status" value="1"/>
</dbReference>
<evidence type="ECO:0000256" key="1">
    <source>
        <dbReference type="ARBA" id="ARBA00004479"/>
    </source>
</evidence>
<dbReference type="GO" id="GO:0030247">
    <property type="term" value="F:polysaccharide binding"/>
    <property type="evidence" value="ECO:0007669"/>
    <property type="project" value="InterPro"/>
</dbReference>
<dbReference type="PANTHER" id="PTHR27009">
    <property type="entry name" value="RUST RESISTANCE KINASE LR10-RELATED"/>
    <property type="match status" value="1"/>
</dbReference>
<comment type="subcellular location">
    <subcellularLocation>
        <location evidence="1">Membrane</location>
        <topology evidence="1">Single-pass type I membrane protein</topology>
    </subcellularLocation>
</comment>
<feature type="signal peptide" evidence="14">
    <location>
        <begin position="1"/>
        <end position="28"/>
    </location>
</feature>
<keyword evidence="11" id="KW-0325">Glycoprotein</keyword>
<keyword evidence="4 13" id="KW-0812">Transmembrane</keyword>
<feature type="transmembrane region" description="Helical" evidence="13">
    <location>
        <begin position="244"/>
        <end position="263"/>
    </location>
</feature>
<dbReference type="InterPro" id="IPR011009">
    <property type="entry name" value="Kinase-like_dom_sf"/>
</dbReference>
<dbReference type="SMART" id="SM00220">
    <property type="entry name" value="S_TKc"/>
    <property type="match status" value="1"/>
</dbReference>
<evidence type="ECO:0000256" key="8">
    <source>
        <dbReference type="ARBA" id="ARBA00022840"/>
    </source>
</evidence>
<evidence type="ECO:0000256" key="5">
    <source>
        <dbReference type="ARBA" id="ARBA00022729"/>
    </source>
</evidence>
<dbReference type="FunFam" id="3.30.200.20:FF:000178">
    <property type="entry name" value="serine/threonine-protein kinase PBS1-like"/>
    <property type="match status" value="1"/>
</dbReference>
<dbReference type="EMBL" id="GILB01013122">
    <property type="protein sequence ID" value="NUU93455.1"/>
    <property type="molecule type" value="Transcribed_RNA"/>
</dbReference>
<dbReference type="Pfam" id="PF07714">
    <property type="entry name" value="PK_Tyr_Ser-Thr"/>
    <property type="match status" value="1"/>
</dbReference>
<evidence type="ECO:0000259" key="15">
    <source>
        <dbReference type="PROSITE" id="PS50011"/>
    </source>
</evidence>
<dbReference type="InterPro" id="IPR000719">
    <property type="entry name" value="Prot_kinase_dom"/>
</dbReference>
<reference evidence="16" key="1">
    <citation type="submission" date="2020-03" db="EMBL/GenBank/DDBJ databases">
        <authorList>
            <person name="Zhang R."/>
        </authorList>
    </citation>
    <scope>NUCLEOTIDE SEQUENCE</scope>
</reference>
<proteinExistence type="predicted"/>
<keyword evidence="2" id="KW-0723">Serine/threonine-protein kinase</keyword>
<dbReference type="Gene3D" id="1.10.510.10">
    <property type="entry name" value="Transferase(Phosphotransferase) domain 1"/>
    <property type="match status" value="1"/>
</dbReference>
<dbReference type="GO" id="GO:0016020">
    <property type="term" value="C:membrane"/>
    <property type="evidence" value="ECO:0007669"/>
    <property type="project" value="UniProtKB-SubCell"/>
</dbReference>
<dbReference type="SUPFAM" id="SSF56112">
    <property type="entry name" value="Protein kinase-like (PK-like)"/>
    <property type="match status" value="1"/>
</dbReference>
<dbReference type="PROSITE" id="PS50011">
    <property type="entry name" value="PROTEIN_KINASE_DOM"/>
    <property type="match status" value="1"/>
</dbReference>
<keyword evidence="9 13" id="KW-1133">Transmembrane helix</keyword>
<evidence type="ECO:0000256" key="10">
    <source>
        <dbReference type="ARBA" id="ARBA00023136"/>
    </source>
</evidence>
<dbReference type="GO" id="GO:0005524">
    <property type="term" value="F:ATP binding"/>
    <property type="evidence" value="ECO:0007669"/>
    <property type="project" value="UniProtKB-UniRule"/>
</dbReference>
<keyword evidence="8 12" id="KW-0067">ATP-binding</keyword>
<dbReference type="Pfam" id="PF13947">
    <property type="entry name" value="GUB_WAK_bind"/>
    <property type="match status" value="1"/>
</dbReference>
<evidence type="ECO:0000256" key="6">
    <source>
        <dbReference type="ARBA" id="ARBA00022741"/>
    </source>
</evidence>
<sequence>MIRRQESPVPSTTLFSLLIFILSTEVEARFIPHVCSRSSCGDIEIIDYPFRLKTDPPGCGETVFQLSCENNKTILEFHSGKYYVKQISYDDNRLRVVDFNLASGSCSLPYKSVSVDEVIDDHHYRLVSTTYTSFIKCSTNLSDQAYRLLPCLSGNGSSFYVSYDNYIISNLQGPCSFISRVPTVYQTVLFPSFDSILQLMQTGFDLEWSIECWDSSFSYDCYKSGNYLPPWFAGFSMTWNVLSAIYLVGRFILAPIGIFGFLIHKYMTTKKAIDNEQRFLRRQQHSMPRRYSYSDIIAITNNFENKLGQGGFGNVYKGQLRDGFSVAVKMLDNPKCNDEDFINEVSIIGRIHQVNIVWLMGFCSEGCHRALVFEYMANGSLDKLLCSREAERHLVSWEKLLQIALGTARGIEHLHGGCNVCILHSDIKPQNVLLDNNFIPKVSDFGLSKFYPKEKDFVSISTTRGTIGYIAPEMMSRNLGAVSCKSDVYSFGMLLLEMAGRRRNSSSKGNCSSEVYFLSWVYDHPIERADLQLENDTEIEAAIPRKLCLVGLWCIQKAASDRPSMTKVVEMLEANVDDLQLPPNALSFPQSISVDPRSDSSTELLISDTVEQSL</sequence>
<dbReference type="Gene3D" id="3.30.200.20">
    <property type="entry name" value="Phosphorylase Kinase, domain 1"/>
    <property type="match status" value="1"/>
</dbReference>
<dbReference type="InterPro" id="IPR017441">
    <property type="entry name" value="Protein_kinase_ATP_BS"/>
</dbReference>
<dbReference type="GO" id="GO:0004674">
    <property type="term" value="F:protein serine/threonine kinase activity"/>
    <property type="evidence" value="ECO:0007669"/>
    <property type="project" value="UniProtKB-KW"/>
</dbReference>
<evidence type="ECO:0000256" key="13">
    <source>
        <dbReference type="SAM" id="Phobius"/>
    </source>
</evidence>
<evidence type="ECO:0000256" key="12">
    <source>
        <dbReference type="PROSITE-ProRule" id="PRU10141"/>
    </source>
</evidence>
<evidence type="ECO:0000313" key="16">
    <source>
        <dbReference type="EMBL" id="NUU93455.1"/>
    </source>
</evidence>
<evidence type="ECO:0000256" key="7">
    <source>
        <dbReference type="ARBA" id="ARBA00022777"/>
    </source>
</evidence>
<evidence type="ECO:0000256" key="2">
    <source>
        <dbReference type="ARBA" id="ARBA00022527"/>
    </source>
</evidence>
<accession>A0A6M2FBW7</accession>
<keyword evidence="7" id="KW-0418">Kinase</keyword>
<keyword evidence="6 12" id="KW-0547">Nucleotide-binding</keyword>
<keyword evidence="5 14" id="KW-0732">Signal</keyword>
<dbReference type="FunFam" id="1.10.510.10:FF:000590">
    <property type="entry name" value="PR5-like receptor kinase"/>
    <property type="match status" value="1"/>
</dbReference>
<dbReference type="InterPro" id="IPR008271">
    <property type="entry name" value="Ser/Thr_kinase_AS"/>
</dbReference>
<keyword evidence="10 13" id="KW-0472">Membrane</keyword>
<feature type="domain" description="Protein kinase" evidence="15">
    <location>
        <begin position="301"/>
        <end position="576"/>
    </location>
</feature>
<evidence type="ECO:0000256" key="3">
    <source>
        <dbReference type="ARBA" id="ARBA00022679"/>
    </source>
</evidence>
<name>A0A6M2FBW7_9ROSI</name>
<protein>
    <recommendedName>
        <fullName evidence="15">Protein kinase domain-containing protein</fullName>
    </recommendedName>
</protein>
<evidence type="ECO:0000256" key="14">
    <source>
        <dbReference type="SAM" id="SignalP"/>
    </source>
</evidence>
<dbReference type="InterPro" id="IPR045874">
    <property type="entry name" value="LRK10/LRL21-25-like"/>
</dbReference>
<keyword evidence="3" id="KW-0808">Transferase</keyword>
<feature type="chain" id="PRO_5026736153" description="Protein kinase domain-containing protein" evidence="14">
    <location>
        <begin position="29"/>
        <end position="614"/>
    </location>
</feature>
<dbReference type="InterPro" id="IPR001245">
    <property type="entry name" value="Ser-Thr/Tyr_kinase_cat_dom"/>
</dbReference>
<dbReference type="AlphaFoldDB" id="A0A6M2FBW7"/>